<evidence type="ECO:0000313" key="9">
    <source>
        <dbReference type="EMBL" id="QKW49734.1"/>
    </source>
</evidence>
<feature type="transmembrane region" description="Helical" evidence="7">
    <location>
        <begin position="675"/>
        <end position="694"/>
    </location>
</feature>
<feature type="transmembrane region" description="Helical" evidence="7">
    <location>
        <begin position="562"/>
        <end position="580"/>
    </location>
</feature>
<keyword evidence="6 7" id="KW-0472">Membrane</keyword>
<keyword evidence="10" id="KW-1185">Reference proteome</keyword>
<dbReference type="GO" id="GO:0005886">
    <property type="term" value="C:plasma membrane"/>
    <property type="evidence" value="ECO:0007669"/>
    <property type="project" value="UniProtKB-SubCell"/>
</dbReference>
<dbReference type="Pfam" id="PF03176">
    <property type="entry name" value="MMPL"/>
    <property type="match status" value="2"/>
</dbReference>
<feature type="transmembrane region" description="Helical" evidence="7">
    <location>
        <begin position="592"/>
        <end position="614"/>
    </location>
</feature>
<evidence type="ECO:0000256" key="3">
    <source>
        <dbReference type="ARBA" id="ARBA00022475"/>
    </source>
</evidence>
<sequence>MFNKLAALATGRRKLVLILCLLFCVVAGGLGGSVSSKLSSGGYEVPDAESTKASKALTDRFGTGEPNLVLLVRTPQGADQAQTARKGAELTRKLGDEPGVQSAGSYWTLGKDPSLRSEKSDSALVLAHLEGDEDEVEDHLEKLLPHYEDGFEGLDVLFGGRAEAYRELNVQTQDDLLLAETIALPITLILLILVFRGVIAALLPLALGIVSIIGAMLVLQILVSFTDVSVFAMNMTTGLGLGLGIDYSLFVVSRYREELGKGATVEEAVATSVKTAGRTVLYSAITVILSLSALLLFPMYFLRSFAYSGIAVVAFAALSTLVMLPALLAVIGPRINKWSWTKRRTRSVEDGFWHKVATRVMRRPVPFASGVIVVLLVLGGPFLGISFNLADERALPEDAEAHRVNTTLSQDYTAREMEPVMVVAEGLGDPSARTAEIGDYASALSQLDNVARVDALTGSYAEGRQVNRASEESARYAGEDGTWLSVVPSVGSYSDEGQDVVRDVRATNAPFDVTVGGTGPAFRDTMDSLGDRMPYAIALIAVSTFVLLFLLTGSVLVPVKALVLNLLSLTATFGAMVWIFQDGHLQWLVGDFTVTGGIVATTPIMMFCVAFGLSMDYEVFLLSRIKEEYDLTGDNTRSVALGLERTGGIVTAAAVLVATVFLSFVVSGITYMKILGLGMALAVIMDATLVRGVLVPAFMRLAGKWNWWAPGPLASLHQRFGLREGGETAPAPAPARADSEVGG</sequence>
<dbReference type="Proteomes" id="UP000509303">
    <property type="component" value="Chromosome"/>
</dbReference>
<feature type="transmembrane region" description="Helical" evidence="7">
    <location>
        <begin position="202"/>
        <end position="225"/>
    </location>
</feature>
<keyword evidence="3" id="KW-1003">Cell membrane</keyword>
<evidence type="ECO:0000256" key="6">
    <source>
        <dbReference type="ARBA" id="ARBA00023136"/>
    </source>
</evidence>
<feature type="transmembrane region" description="Helical" evidence="7">
    <location>
        <begin position="231"/>
        <end position="252"/>
    </location>
</feature>
<dbReference type="InterPro" id="IPR050545">
    <property type="entry name" value="Mycobact_MmpL"/>
</dbReference>
<feature type="transmembrane region" description="Helical" evidence="7">
    <location>
        <begin position="365"/>
        <end position="387"/>
    </location>
</feature>
<dbReference type="EMBL" id="CP054929">
    <property type="protein sequence ID" value="QKW49734.1"/>
    <property type="molecule type" value="Genomic_DNA"/>
</dbReference>
<feature type="domain" description="SSD" evidence="8">
    <location>
        <begin position="199"/>
        <end position="330"/>
    </location>
</feature>
<evidence type="ECO:0000256" key="5">
    <source>
        <dbReference type="ARBA" id="ARBA00022989"/>
    </source>
</evidence>
<comment type="subcellular location">
    <subcellularLocation>
        <location evidence="1">Cell membrane</location>
        <topology evidence="1">Multi-pass membrane protein</topology>
    </subcellularLocation>
</comment>
<dbReference type="Gene3D" id="1.20.1640.10">
    <property type="entry name" value="Multidrug efflux transporter AcrB transmembrane domain"/>
    <property type="match status" value="2"/>
</dbReference>
<comment type="similarity">
    <text evidence="2">Belongs to the resistance-nodulation-cell division (RND) (TC 2.A.6) family. MmpL subfamily.</text>
</comment>
<dbReference type="AlphaFoldDB" id="A0A7H8N5E5"/>
<dbReference type="PROSITE" id="PS50156">
    <property type="entry name" value="SSD"/>
    <property type="match status" value="1"/>
</dbReference>
<dbReference type="SUPFAM" id="SSF82866">
    <property type="entry name" value="Multidrug efflux transporter AcrB transmembrane domain"/>
    <property type="match status" value="2"/>
</dbReference>
<dbReference type="PANTHER" id="PTHR33406">
    <property type="entry name" value="MEMBRANE PROTEIN MJ1562-RELATED"/>
    <property type="match status" value="1"/>
</dbReference>
<gene>
    <name evidence="9" type="ORF">HUT08_09380</name>
</gene>
<organism evidence="9 10">
    <name type="scientific">Streptomyces buecherae</name>
    <dbReference type="NCBI Taxonomy" id="2763006"/>
    <lineage>
        <taxon>Bacteria</taxon>
        <taxon>Bacillati</taxon>
        <taxon>Actinomycetota</taxon>
        <taxon>Actinomycetes</taxon>
        <taxon>Kitasatosporales</taxon>
        <taxon>Streptomycetaceae</taxon>
        <taxon>Streptomyces</taxon>
    </lineage>
</organism>
<evidence type="ECO:0000256" key="7">
    <source>
        <dbReference type="SAM" id="Phobius"/>
    </source>
</evidence>
<accession>A0A7H8N5E5</accession>
<dbReference type="RefSeq" id="WP_176161468.1">
    <property type="nucleotide sequence ID" value="NZ_CP054929.1"/>
</dbReference>
<proteinExistence type="inferred from homology"/>
<reference evidence="9 10" key="1">
    <citation type="submission" date="2020-06" db="EMBL/GenBank/DDBJ databases">
        <title>Genome mining for natural products.</title>
        <authorList>
            <person name="Zhang B."/>
            <person name="Shi J."/>
            <person name="Ge H."/>
        </authorList>
    </citation>
    <scope>NUCLEOTIDE SEQUENCE [LARGE SCALE GENOMIC DNA]</scope>
    <source>
        <strain evidence="9 10">NA00687</strain>
    </source>
</reference>
<evidence type="ECO:0000256" key="1">
    <source>
        <dbReference type="ARBA" id="ARBA00004651"/>
    </source>
</evidence>
<feature type="transmembrane region" description="Helical" evidence="7">
    <location>
        <begin position="535"/>
        <end position="557"/>
    </location>
</feature>
<protein>
    <submittedName>
        <fullName evidence="9">MMPL family transporter</fullName>
    </submittedName>
</protein>
<evidence type="ECO:0000256" key="2">
    <source>
        <dbReference type="ARBA" id="ARBA00010157"/>
    </source>
</evidence>
<keyword evidence="4 7" id="KW-0812">Transmembrane</keyword>
<name>A0A7H8N5E5_9ACTN</name>
<feature type="transmembrane region" description="Helical" evidence="7">
    <location>
        <begin position="647"/>
        <end position="669"/>
    </location>
</feature>
<dbReference type="InterPro" id="IPR000731">
    <property type="entry name" value="SSD"/>
</dbReference>
<feature type="transmembrane region" description="Helical" evidence="7">
    <location>
        <begin position="176"/>
        <end position="195"/>
    </location>
</feature>
<evidence type="ECO:0000259" key="8">
    <source>
        <dbReference type="PROSITE" id="PS50156"/>
    </source>
</evidence>
<dbReference type="PANTHER" id="PTHR33406:SF11">
    <property type="entry name" value="MEMBRANE PROTEIN SCO6666-RELATED"/>
    <property type="match status" value="1"/>
</dbReference>
<evidence type="ECO:0000256" key="4">
    <source>
        <dbReference type="ARBA" id="ARBA00022692"/>
    </source>
</evidence>
<feature type="transmembrane region" description="Helical" evidence="7">
    <location>
        <begin position="307"/>
        <end position="332"/>
    </location>
</feature>
<dbReference type="InterPro" id="IPR004869">
    <property type="entry name" value="MMPL_dom"/>
</dbReference>
<feature type="transmembrane region" description="Helical" evidence="7">
    <location>
        <begin position="280"/>
        <end position="301"/>
    </location>
</feature>
<keyword evidence="5 7" id="KW-1133">Transmembrane helix</keyword>
<evidence type="ECO:0000313" key="10">
    <source>
        <dbReference type="Proteomes" id="UP000509303"/>
    </source>
</evidence>